<proteinExistence type="predicted"/>
<keyword evidence="1" id="KW-0472">Membrane</keyword>
<comment type="caution">
    <text evidence="2">The sequence shown here is derived from an EMBL/GenBank/DDBJ whole genome shotgun (WGS) entry which is preliminary data.</text>
</comment>
<evidence type="ECO:0000256" key="1">
    <source>
        <dbReference type="SAM" id="Phobius"/>
    </source>
</evidence>
<evidence type="ECO:0000313" key="3">
    <source>
        <dbReference type="Proteomes" id="UP000315133"/>
    </source>
</evidence>
<dbReference type="Proteomes" id="UP000315133">
    <property type="component" value="Unassembled WGS sequence"/>
</dbReference>
<gene>
    <name evidence="2" type="ORF">FB476_1334</name>
</gene>
<dbReference type="EMBL" id="VFPU01000001">
    <property type="protein sequence ID" value="TQM96466.1"/>
    <property type="molecule type" value="Genomic_DNA"/>
</dbReference>
<feature type="transmembrane region" description="Helical" evidence="1">
    <location>
        <begin position="12"/>
        <end position="30"/>
    </location>
</feature>
<reference evidence="2 3" key="1">
    <citation type="submission" date="2019-06" db="EMBL/GenBank/DDBJ databases">
        <title>Sequencing the genomes of 1000 actinobacteria strains.</title>
        <authorList>
            <person name="Klenk H.-P."/>
        </authorList>
    </citation>
    <scope>NUCLEOTIDE SEQUENCE [LARGE SCALE GENOMIC DNA]</scope>
    <source>
        <strain evidence="2 3">DSM 12362</strain>
    </source>
</reference>
<evidence type="ECO:0000313" key="2">
    <source>
        <dbReference type="EMBL" id="TQM96466.1"/>
    </source>
</evidence>
<organism evidence="2 3">
    <name type="scientific">Ornithinimicrobium humiphilum</name>
    <dbReference type="NCBI Taxonomy" id="125288"/>
    <lineage>
        <taxon>Bacteria</taxon>
        <taxon>Bacillati</taxon>
        <taxon>Actinomycetota</taxon>
        <taxon>Actinomycetes</taxon>
        <taxon>Micrococcales</taxon>
        <taxon>Ornithinimicrobiaceae</taxon>
        <taxon>Ornithinimicrobium</taxon>
    </lineage>
</organism>
<keyword evidence="1" id="KW-1133">Transmembrane helix</keyword>
<feature type="transmembrane region" description="Helical" evidence="1">
    <location>
        <begin position="36"/>
        <end position="55"/>
    </location>
</feature>
<keyword evidence="1" id="KW-0812">Transmembrane</keyword>
<dbReference type="AlphaFoldDB" id="A0A543KN23"/>
<name>A0A543KN23_9MICO</name>
<keyword evidence="3" id="KW-1185">Reference proteome</keyword>
<accession>A0A543KN23</accession>
<dbReference type="RefSeq" id="WP_141818083.1">
    <property type="nucleotide sequence ID" value="NZ_BAAAIL010000003.1"/>
</dbReference>
<protein>
    <submittedName>
        <fullName evidence="2">Uncharacterized protein</fullName>
    </submittedName>
</protein>
<sequence>MTTSQTRSRWPGAGLGLVAGAAVAVLAAALMDWPLALALAVGAALGFVAGAVVAAQRSAGSRS</sequence>